<keyword evidence="7" id="KW-0675">Receptor</keyword>
<feature type="region of interest" description="Disordered" evidence="2">
    <location>
        <begin position="245"/>
        <end position="276"/>
    </location>
</feature>
<keyword evidence="1" id="KW-1015">Disulfide bond</keyword>
<evidence type="ECO:0000256" key="3">
    <source>
        <dbReference type="SAM" id="Phobius"/>
    </source>
</evidence>
<evidence type="ECO:0000256" key="4">
    <source>
        <dbReference type="SAM" id="SignalP"/>
    </source>
</evidence>
<proteinExistence type="predicted"/>
<evidence type="ECO:0000256" key="2">
    <source>
        <dbReference type="SAM" id="MobiDB-lite"/>
    </source>
</evidence>
<feature type="signal peptide" evidence="4">
    <location>
        <begin position="1"/>
        <end position="22"/>
    </location>
</feature>
<dbReference type="InterPro" id="IPR001368">
    <property type="entry name" value="TNFR/NGFR_Cys_rich_reg"/>
</dbReference>
<evidence type="ECO:0000313" key="7">
    <source>
        <dbReference type="RefSeq" id="XP_028262233.1"/>
    </source>
</evidence>
<dbReference type="Proteomes" id="UP000515145">
    <property type="component" value="Chromosome 5"/>
</dbReference>
<dbReference type="GO" id="GO:0038023">
    <property type="term" value="F:signaling receptor activity"/>
    <property type="evidence" value="ECO:0007669"/>
    <property type="project" value="TreeGrafter"/>
</dbReference>
<dbReference type="AlphaFoldDB" id="A0A6P7I911"/>
<protein>
    <submittedName>
        <fullName evidence="7">Tumor necrosis factor receptor superfamily member 4 isoform X1</fullName>
    </submittedName>
</protein>
<keyword evidence="3" id="KW-0812">Transmembrane</keyword>
<reference evidence="7" key="1">
    <citation type="submission" date="2025-08" db="UniProtKB">
        <authorList>
            <consortium name="RefSeq"/>
        </authorList>
    </citation>
    <scope>IDENTIFICATION</scope>
</reference>
<gene>
    <name evidence="7" type="primary">LOC114436253</name>
</gene>
<dbReference type="FunCoup" id="A0A6P7I911">
    <property type="interactions" value="107"/>
</dbReference>
<sequence>MAVCTLLMLLFTFNELLVHVDAVECPKGHRVSSNGNVCEPCLDGQYQPDINDSKQCKLCTECYKDYGSEVLQDCTKVTDAICRCRTGFVLWDNDSSRCKCAEGSGLKDGVCSECKEGYFSTQINSECKRWTDCKSAGVKTKGSTTSDVICNEPNIHTSTSTTSQTADTLTQLKSHPPHEGARTQRMLTAITTTAAPRVTHHEEQPFSPSNTSMYFVVGPAILISGIVLLAAVTFKLYNAPCSCGKTTAQKKDSYRRPIEEIGDGSRSSLKPYPEEP</sequence>
<name>A0A6P7I911_9TELE</name>
<dbReference type="RefSeq" id="XP_028262233.1">
    <property type="nucleotide sequence ID" value="XM_028406432.1"/>
</dbReference>
<feature type="domain" description="TNFR-Cys" evidence="5">
    <location>
        <begin position="40"/>
        <end position="82"/>
    </location>
</feature>
<dbReference type="PANTHER" id="PTHR47139:SF3">
    <property type="entry name" value="SI:CH73-361P23.3"/>
    <property type="match status" value="1"/>
</dbReference>
<evidence type="ECO:0000259" key="5">
    <source>
        <dbReference type="PROSITE" id="PS50050"/>
    </source>
</evidence>
<dbReference type="PROSITE" id="PS50050">
    <property type="entry name" value="TNFR_NGFR_2"/>
    <property type="match status" value="1"/>
</dbReference>
<evidence type="ECO:0000313" key="6">
    <source>
        <dbReference type="Proteomes" id="UP000515145"/>
    </source>
</evidence>
<keyword evidence="6" id="KW-1185">Reference proteome</keyword>
<keyword evidence="4" id="KW-0732">Signal</keyword>
<dbReference type="PROSITE" id="PS00652">
    <property type="entry name" value="TNFR_NGFR_1"/>
    <property type="match status" value="1"/>
</dbReference>
<accession>A0A6P7I911</accession>
<feature type="chain" id="PRO_5028477012" evidence="4">
    <location>
        <begin position="23"/>
        <end position="276"/>
    </location>
</feature>
<dbReference type="SUPFAM" id="SSF57586">
    <property type="entry name" value="TNF receptor-like"/>
    <property type="match status" value="2"/>
</dbReference>
<organism evidence="6 7">
    <name type="scientific">Parambassis ranga</name>
    <name type="common">Indian glassy fish</name>
    <dbReference type="NCBI Taxonomy" id="210632"/>
    <lineage>
        <taxon>Eukaryota</taxon>
        <taxon>Metazoa</taxon>
        <taxon>Chordata</taxon>
        <taxon>Craniata</taxon>
        <taxon>Vertebrata</taxon>
        <taxon>Euteleostomi</taxon>
        <taxon>Actinopterygii</taxon>
        <taxon>Neopterygii</taxon>
        <taxon>Teleostei</taxon>
        <taxon>Neoteleostei</taxon>
        <taxon>Acanthomorphata</taxon>
        <taxon>Ovalentaria</taxon>
        <taxon>Ambassidae</taxon>
        <taxon>Parambassis</taxon>
    </lineage>
</organism>
<feature type="transmembrane region" description="Helical" evidence="3">
    <location>
        <begin position="213"/>
        <end position="237"/>
    </location>
</feature>
<dbReference type="PANTHER" id="PTHR47139">
    <property type="entry name" value="TUMOR NECROSIS FACTOR RECEPTOR SUPERFAMILY MEMBER 9"/>
    <property type="match status" value="1"/>
</dbReference>
<feature type="repeat" description="TNFR-Cys" evidence="1">
    <location>
        <begin position="40"/>
        <end position="82"/>
    </location>
</feature>
<dbReference type="GO" id="GO:0042127">
    <property type="term" value="P:regulation of cell population proliferation"/>
    <property type="evidence" value="ECO:0007669"/>
    <property type="project" value="TreeGrafter"/>
</dbReference>
<keyword evidence="3" id="KW-1133">Transmembrane helix</keyword>
<feature type="compositionally biased region" description="Basic and acidic residues" evidence="2">
    <location>
        <begin position="249"/>
        <end position="259"/>
    </location>
</feature>
<comment type="caution">
    <text evidence="1">Lacks conserved residue(s) required for the propagation of feature annotation.</text>
</comment>
<dbReference type="OrthoDB" id="9932129at2759"/>
<dbReference type="Gene3D" id="2.10.50.10">
    <property type="entry name" value="Tumor Necrosis Factor Receptor, subunit A, domain 2"/>
    <property type="match status" value="2"/>
</dbReference>
<dbReference type="Pfam" id="PF00020">
    <property type="entry name" value="TNFR_c6"/>
    <property type="match status" value="1"/>
</dbReference>
<feature type="disulfide bond" evidence="1">
    <location>
        <begin position="41"/>
        <end position="56"/>
    </location>
</feature>
<evidence type="ECO:0000256" key="1">
    <source>
        <dbReference type="PROSITE-ProRule" id="PRU00206"/>
    </source>
</evidence>
<keyword evidence="3" id="KW-0472">Membrane</keyword>
<dbReference type="InParanoid" id="A0A6P7I911"/>
<dbReference type="SMART" id="SM01411">
    <property type="entry name" value="Ephrin_rec_like"/>
    <property type="match status" value="2"/>
</dbReference>
<dbReference type="SMART" id="SM00208">
    <property type="entry name" value="TNFR"/>
    <property type="match status" value="2"/>
</dbReference>
<dbReference type="GeneID" id="114436253"/>